<evidence type="ECO:0000313" key="6">
    <source>
        <dbReference type="EMBL" id="SIQ57935.1"/>
    </source>
</evidence>
<feature type="domain" description="HTH lysR-type" evidence="5">
    <location>
        <begin position="2"/>
        <end position="59"/>
    </location>
</feature>
<dbReference type="GO" id="GO:0003677">
    <property type="term" value="F:DNA binding"/>
    <property type="evidence" value="ECO:0007669"/>
    <property type="project" value="UniProtKB-KW"/>
</dbReference>
<dbReference type="EMBL" id="FTMN01000006">
    <property type="protein sequence ID" value="SIQ57935.1"/>
    <property type="molecule type" value="Genomic_DNA"/>
</dbReference>
<name>A0A1N6TX35_9GAMM</name>
<dbReference type="SUPFAM" id="SSF53850">
    <property type="entry name" value="Periplasmic binding protein-like II"/>
    <property type="match status" value="1"/>
</dbReference>
<evidence type="ECO:0000256" key="2">
    <source>
        <dbReference type="ARBA" id="ARBA00023015"/>
    </source>
</evidence>
<dbReference type="GO" id="GO:0003700">
    <property type="term" value="F:DNA-binding transcription factor activity"/>
    <property type="evidence" value="ECO:0007669"/>
    <property type="project" value="InterPro"/>
</dbReference>
<evidence type="ECO:0000313" key="7">
    <source>
        <dbReference type="Proteomes" id="UP000186895"/>
    </source>
</evidence>
<protein>
    <submittedName>
        <fullName evidence="6">Transcriptional regulator, LysR family</fullName>
    </submittedName>
</protein>
<dbReference type="AlphaFoldDB" id="A0A1N6TX35"/>
<dbReference type="InterPro" id="IPR036388">
    <property type="entry name" value="WH-like_DNA-bd_sf"/>
</dbReference>
<dbReference type="Pfam" id="PF00126">
    <property type="entry name" value="HTH_1"/>
    <property type="match status" value="1"/>
</dbReference>
<proteinExistence type="inferred from homology"/>
<dbReference type="STRING" id="49186.SAMN05421647_10677"/>
<dbReference type="Gene3D" id="1.10.10.10">
    <property type="entry name" value="Winged helix-like DNA-binding domain superfamily/Winged helix DNA-binding domain"/>
    <property type="match status" value="1"/>
</dbReference>
<dbReference type="PROSITE" id="PS50931">
    <property type="entry name" value="HTH_LYSR"/>
    <property type="match status" value="1"/>
</dbReference>
<evidence type="ECO:0000259" key="5">
    <source>
        <dbReference type="PROSITE" id="PS50931"/>
    </source>
</evidence>
<dbReference type="InterPro" id="IPR000847">
    <property type="entry name" value="LysR_HTH_N"/>
</dbReference>
<comment type="similarity">
    <text evidence="1">Belongs to the LysR transcriptional regulatory family.</text>
</comment>
<dbReference type="SUPFAM" id="SSF46785">
    <property type="entry name" value="Winged helix' DNA-binding domain"/>
    <property type="match status" value="1"/>
</dbReference>
<dbReference type="RefSeq" id="WP_076463266.1">
    <property type="nucleotide sequence ID" value="NZ_FTMN01000006.1"/>
</dbReference>
<dbReference type="Gene3D" id="3.40.190.10">
    <property type="entry name" value="Periplasmic binding protein-like II"/>
    <property type="match status" value="2"/>
</dbReference>
<dbReference type="FunFam" id="1.10.10.10:FF:000001">
    <property type="entry name" value="LysR family transcriptional regulator"/>
    <property type="match status" value="1"/>
</dbReference>
<evidence type="ECO:0000256" key="1">
    <source>
        <dbReference type="ARBA" id="ARBA00009437"/>
    </source>
</evidence>
<dbReference type="eggNOG" id="COG0583">
    <property type="taxonomic scope" value="Bacteria"/>
</dbReference>
<keyword evidence="7" id="KW-1185">Reference proteome</keyword>
<dbReference type="CDD" id="cd08414">
    <property type="entry name" value="PBP2_LTTR_aromatics_like"/>
    <property type="match status" value="1"/>
</dbReference>
<evidence type="ECO:0000256" key="4">
    <source>
        <dbReference type="ARBA" id="ARBA00023163"/>
    </source>
</evidence>
<organism evidence="6 7">
    <name type="scientific">Marinobacterium stanieri</name>
    <dbReference type="NCBI Taxonomy" id="49186"/>
    <lineage>
        <taxon>Bacteria</taxon>
        <taxon>Pseudomonadati</taxon>
        <taxon>Pseudomonadota</taxon>
        <taxon>Gammaproteobacteria</taxon>
        <taxon>Oceanospirillales</taxon>
        <taxon>Oceanospirillaceae</taxon>
        <taxon>Marinobacterium</taxon>
    </lineage>
</organism>
<reference evidence="6 7" key="1">
    <citation type="submission" date="2017-01" db="EMBL/GenBank/DDBJ databases">
        <authorList>
            <person name="Mah S.A."/>
            <person name="Swanson W.J."/>
            <person name="Moy G.W."/>
            <person name="Vacquier V.D."/>
        </authorList>
    </citation>
    <scope>NUCLEOTIDE SEQUENCE [LARGE SCALE GENOMIC DNA]</scope>
    <source>
        <strain evidence="6 7">DSM 7027</strain>
    </source>
</reference>
<evidence type="ECO:0000256" key="3">
    <source>
        <dbReference type="ARBA" id="ARBA00023125"/>
    </source>
</evidence>
<keyword evidence="2" id="KW-0805">Transcription regulation</keyword>
<dbReference type="PANTHER" id="PTHR30346:SF0">
    <property type="entry name" value="HCA OPERON TRANSCRIPTIONAL ACTIVATOR HCAR"/>
    <property type="match status" value="1"/>
</dbReference>
<dbReference type="InterPro" id="IPR036390">
    <property type="entry name" value="WH_DNA-bd_sf"/>
</dbReference>
<keyword evidence="4" id="KW-0804">Transcription</keyword>
<dbReference type="GO" id="GO:0032993">
    <property type="term" value="C:protein-DNA complex"/>
    <property type="evidence" value="ECO:0007669"/>
    <property type="project" value="TreeGrafter"/>
</dbReference>
<dbReference type="Proteomes" id="UP000186895">
    <property type="component" value="Unassembled WGS sequence"/>
</dbReference>
<gene>
    <name evidence="6" type="ORF">SAMN05421647_10677</name>
</gene>
<dbReference type="InterPro" id="IPR005119">
    <property type="entry name" value="LysR_subst-bd"/>
</dbReference>
<accession>A0A1N6TX35</accession>
<keyword evidence="3" id="KW-0238">DNA-binding</keyword>
<dbReference type="Pfam" id="PF03466">
    <property type="entry name" value="LysR_substrate"/>
    <property type="match status" value="1"/>
</dbReference>
<sequence length="291" mass="33186">MLNLRDFEAFVALARQLHFQDTADRMNISAATLSRIISRVEEKVGTRLFDRTTRSVSLTVAGQAFLVEAEQLLKQQKRAMQVGQEIGQGITGHLKLGYGGAAMETFLPSMLSRFRARFPRVRIDLNLLPISVQEEALLARELDIGFFSGSTRNSELRMELCHREPLLLIMAEEHPLSARTSIRLADLAPYGFVFGKREKWVNVYDRFLDACGQHNLDIRVEYEADDVASVMGVVAASDLLSLFPEGNPLMRRRGIVWRALDDFSDESQINGIWRRDNDNPVLRHWWALMHE</sequence>
<dbReference type="PANTHER" id="PTHR30346">
    <property type="entry name" value="TRANSCRIPTIONAL DUAL REGULATOR HCAR-RELATED"/>
    <property type="match status" value="1"/>
</dbReference>